<evidence type="ECO:0000313" key="2">
    <source>
        <dbReference type="EMBL" id="SVE02140.1"/>
    </source>
</evidence>
<sequence length="138" mass="16259">PQKINNMHEVNKILNYKEKWSTYNRLLREFLNSINHPIAVYGCGSRSSNFVNFTGISEMVNSFVDDQPEKQGLYVPGNKLRIKPWDQDDHKDFYFLLGVNTESDYKVISKRKLRENQYCSILPPSKNLPEFWNNLIND</sequence>
<organism evidence="2">
    <name type="scientific">marine metagenome</name>
    <dbReference type="NCBI Taxonomy" id="408172"/>
    <lineage>
        <taxon>unclassified sequences</taxon>
        <taxon>metagenomes</taxon>
        <taxon>ecological metagenomes</taxon>
    </lineage>
</organism>
<dbReference type="AlphaFoldDB" id="A0A383A3I8"/>
<feature type="non-terminal residue" evidence="2">
    <location>
        <position position="1"/>
    </location>
</feature>
<dbReference type="EMBL" id="UINC01188765">
    <property type="protein sequence ID" value="SVE02140.1"/>
    <property type="molecule type" value="Genomic_DNA"/>
</dbReference>
<proteinExistence type="predicted"/>
<accession>A0A383A3I8</accession>
<dbReference type="Gene3D" id="3.40.50.720">
    <property type="entry name" value="NAD(P)-binding Rossmann-like Domain"/>
    <property type="match status" value="1"/>
</dbReference>
<dbReference type="Pfam" id="PF08484">
    <property type="entry name" value="Methyltransf_14"/>
    <property type="match status" value="1"/>
</dbReference>
<dbReference type="InterPro" id="IPR013691">
    <property type="entry name" value="MeTrfase_14"/>
</dbReference>
<gene>
    <name evidence="2" type="ORF">METZ01_LOCUS454994</name>
</gene>
<name>A0A383A3I8_9ZZZZ</name>
<evidence type="ECO:0000259" key="1">
    <source>
        <dbReference type="Pfam" id="PF08484"/>
    </source>
</evidence>
<reference evidence="2" key="1">
    <citation type="submission" date="2018-05" db="EMBL/GenBank/DDBJ databases">
        <authorList>
            <person name="Lanie J.A."/>
            <person name="Ng W.-L."/>
            <person name="Kazmierczak K.M."/>
            <person name="Andrzejewski T.M."/>
            <person name="Davidsen T.M."/>
            <person name="Wayne K.J."/>
            <person name="Tettelin H."/>
            <person name="Glass J.I."/>
            <person name="Rusch D."/>
            <person name="Podicherti R."/>
            <person name="Tsui H.-C.T."/>
            <person name="Winkler M.E."/>
        </authorList>
    </citation>
    <scope>NUCLEOTIDE SEQUENCE</scope>
</reference>
<protein>
    <recommendedName>
        <fullName evidence="1">C-methyltransferase domain-containing protein</fullName>
    </recommendedName>
</protein>
<feature type="domain" description="C-methyltransferase" evidence="1">
    <location>
        <begin position="6"/>
        <end position="99"/>
    </location>
</feature>